<dbReference type="PANTHER" id="PTHR30579">
    <property type="entry name" value="TRANSCRIPTIONAL REGULATOR"/>
    <property type="match status" value="1"/>
</dbReference>
<gene>
    <name evidence="6" type="ORF">Vau01_087990</name>
</gene>
<name>A0A8J3ZH45_9ACTN</name>
<evidence type="ECO:0000256" key="4">
    <source>
        <dbReference type="ARBA" id="ARBA00023163"/>
    </source>
</evidence>
<evidence type="ECO:0000256" key="2">
    <source>
        <dbReference type="ARBA" id="ARBA00023015"/>
    </source>
</evidence>
<proteinExistence type="inferred from homology"/>
<reference evidence="6" key="1">
    <citation type="submission" date="2021-01" db="EMBL/GenBank/DDBJ databases">
        <title>Whole genome shotgun sequence of Virgisporangium aurantiacum NBRC 16421.</title>
        <authorList>
            <person name="Komaki H."/>
            <person name="Tamura T."/>
        </authorList>
    </citation>
    <scope>NUCLEOTIDE SEQUENCE</scope>
    <source>
        <strain evidence="6">NBRC 16421</strain>
    </source>
</reference>
<keyword evidence="4" id="KW-0804">Transcription</keyword>
<dbReference type="PANTHER" id="PTHR30579:SF7">
    <property type="entry name" value="HTH-TYPE TRANSCRIPTIONAL REGULATOR LRHA-RELATED"/>
    <property type="match status" value="1"/>
</dbReference>
<dbReference type="SUPFAM" id="SSF46785">
    <property type="entry name" value="Winged helix' DNA-binding domain"/>
    <property type="match status" value="1"/>
</dbReference>
<dbReference type="GO" id="GO:0003677">
    <property type="term" value="F:DNA binding"/>
    <property type="evidence" value="ECO:0007669"/>
    <property type="project" value="UniProtKB-KW"/>
</dbReference>
<dbReference type="RefSeq" id="WP_204006103.1">
    <property type="nucleotide sequence ID" value="NZ_BOPG01000064.1"/>
</dbReference>
<keyword evidence="2" id="KW-0805">Transcription regulation</keyword>
<dbReference type="InterPro" id="IPR036388">
    <property type="entry name" value="WH-like_DNA-bd_sf"/>
</dbReference>
<dbReference type="SUPFAM" id="SSF53850">
    <property type="entry name" value="Periplasmic binding protein-like II"/>
    <property type="match status" value="1"/>
</dbReference>
<comment type="caution">
    <text evidence="6">The sequence shown here is derived from an EMBL/GenBank/DDBJ whole genome shotgun (WGS) entry which is preliminary data.</text>
</comment>
<feature type="domain" description="HTH lysR-type" evidence="5">
    <location>
        <begin position="5"/>
        <end position="62"/>
    </location>
</feature>
<evidence type="ECO:0000313" key="6">
    <source>
        <dbReference type="EMBL" id="GIJ61283.1"/>
    </source>
</evidence>
<accession>A0A8J3ZH45</accession>
<dbReference type="InterPro" id="IPR000847">
    <property type="entry name" value="LysR_HTH_N"/>
</dbReference>
<dbReference type="Gene3D" id="1.10.10.10">
    <property type="entry name" value="Winged helix-like DNA-binding domain superfamily/Winged helix DNA-binding domain"/>
    <property type="match status" value="1"/>
</dbReference>
<evidence type="ECO:0000256" key="3">
    <source>
        <dbReference type="ARBA" id="ARBA00023125"/>
    </source>
</evidence>
<organism evidence="6 7">
    <name type="scientific">Virgisporangium aurantiacum</name>
    <dbReference type="NCBI Taxonomy" id="175570"/>
    <lineage>
        <taxon>Bacteria</taxon>
        <taxon>Bacillati</taxon>
        <taxon>Actinomycetota</taxon>
        <taxon>Actinomycetes</taxon>
        <taxon>Micromonosporales</taxon>
        <taxon>Micromonosporaceae</taxon>
        <taxon>Virgisporangium</taxon>
    </lineage>
</organism>
<dbReference type="InterPro" id="IPR036390">
    <property type="entry name" value="WH_DNA-bd_sf"/>
</dbReference>
<evidence type="ECO:0000313" key="7">
    <source>
        <dbReference type="Proteomes" id="UP000612585"/>
    </source>
</evidence>
<dbReference type="InterPro" id="IPR050176">
    <property type="entry name" value="LTTR"/>
</dbReference>
<comment type="similarity">
    <text evidence="1">Belongs to the LysR transcriptional regulatory family.</text>
</comment>
<protein>
    <recommendedName>
        <fullName evidence="5">HTH lysR-type domain-containing protein</fullName>
    </recommendedName>
</protein>
<dbReference type="EMBL" id="BOPG01000064">
    <property type="protein sequence ID" value="GIJ61283.1"/>
    <property type="molecule type" value="Genomic_DNA"/>
</dbReference>
<keyword evidence="3" id="KW-0238">DNA-binding</keyword>
<dbReference type="PROSITE" id="PS50931">
    <property type="entry name" value="HTH_LYSR"/>
    <property type="match status" value="1"/>
</dbReference>
<dbReference type="InterPro" id="IPR005119">
    <property type="entry name" value="LysR_subst-bd"/>
</dbReference>
<evidence type="ECO:0000259" key="5">
    <source>
        <dbReference type="PROSITE" id="PS50931"/>
    </source>
</evidence>
<evidence type="ECO:0000256" key="1">
    <source>
        <dbReference type="ARBA" id="ARBA00009437"/>
    </source>
</evidence>
<dbReference type="Pfam" id="PF03466">
    <property type="entry name" value="LysR_substrate"/>
    <property type="match status" value="1"/>
</dbReference>
<keyword evidence="7" id="KW-1185">Reference proteome</keyword>
<dbReference type="Gene3D" id="3.40.190.10">
    <property type="entry name" value="Periplasmic binding protein-like II"/>
    <property type="match status" value="2"/>
</dbReference>
<dbReference type="GO" id="GO:0003700">
    <property type="term" value="F:DNA-binding transcription factor activity"/>
    <property type="evidence" value="ECO:0007669"/>
    <property type="project" value="InterPro"/>
</dbReference>
<dbReference type="Pfam" id="PF00126">
    <property type="entry name" value="HTH_1"/>
    <property type="match status" value="1"/>
</dbReference>
<dbReference type="PRINTS" id="PR00039">
    <property type="entry name" value="HTHLYSR"/>
</dbReference>
<dbReference type="AlphaFoldDB" id="A0A8J3ZH45"/>
<dbReference type="FunFam" id="1.10.10.10:FF:000001">
    <property type="entry name" value="LysR family transcriptional regulator"/>
    <property type="match status" value="1"/>
</dbReference>
<sequence length="277" mass="29337">MAVDLETALLRAFVTAVRAGSISRAAATLGHTQPALSQQLRKLERAVGQPLLHRTTTGVSPTKAGDALLPYAERILTLSAQALSAPGRALSGHCGIGLLEDLASAQLPEALADFARVNPRATLELISLPGPAMHDAFTTGRIQLALCDPAYFRERPRWTVRAPLTWAAGPGVDPTRDPLPLILFSEPCRWRPAVLTALEADGRRWNVVFESTGLAGVTAAVRAGLGIAALLPVNAEPGFTATGLPPLPEVELGLLRRADTEADPLVDAVENLLKRLV</sequence>
<dbReference type="Proteomes" id="UP000612585">
    <property type="component" value="Unassembled WGS sequence"/>
</dbReference>